<dbReference type="Gene3D" id="3.30.310.70">
    <property type="entry name" value="TT1751-like domain"/>
    <property type="match status" value="1"/>
</dbReference>
<organism evidence="2 3">
    <name type="scientific">Roseateles toxinivorans</name>
    <dbReference type="NCBI Taxonomy" id="270368"/>
    <lineage>
        <taxon>Bacteria</taxon>
        <taxon>Pseudomonadati</taxon>
        <taxon>Pseudomonadota</taxon>
        <taxon>Betaproteobacteria</taxon>
        <taxon>Burkholderiales</taxon>
        <taxon>Sphaerotilaceae</taxon>
        <taxon>Roseateles</taxon>
    </lineage>
</organism>
<feature type="domain" description="DUF302" evidence="1">
    <location>
        <begin position="35"/>
        <end position="98"/>
    </location>
</feature>
<name>A0A4R6QUI7_9BURK</name>
<protein>
    <submittedName>
        <fullName evidence="2">Uncharacterized protein (DUF302 family)</fullName>
    </submittedName>
</protein>
<dbReference type="PANTHER" id="PTHR38342:SF1">
    <property type="entry name" value="SLR5037 PROTEIN"/>
    <property type="match status" value="1"/>
</dbReference>
<evidence type="ECO:0000259" key="1">
    <source>
        <dbReference type="Pfam" id="PF03625"/>
    </source>
</evidence>
<keyword evidence="3" id="KW-1185">Reference proteome</keyword>
<reference evidence="2 3" key="1">
    <citation type="submission" date="2019-03" db="EMBL/GenBank/DDBJ databases">
        <title>Genomic Encyclopedia of Type Strains, Phase IV (KMG-IV): sequencing the most valuable type-strain genomes for metagenomic binning, comparative biology and taxonomic classification.</title>
        <authorList>
            <person name="Goeker M."/>
        </authorList>
    </citation>
    <scope>NUCLEOTIDE SEQUENCE [LARGE SCALE GENOMIC DNA]</scope>
    <source>
        <strain evidence="2 3">DSM 16998</strain>
    </source>
</reference>
<dbReference type="OrthoDB" id="9791067at2"/>
<evidence type="ECO:0000313" key="2">
    <source>
        <dbReference type="EMBL" id="TDP74699.1"/>
    </source>
</evidence>
<dbReference type="SUPFAM" id="SSF103247">
    <property type="entry name" value="TT1751-like"/>
    <property type="match status" value="1"/>
</dbReference>
<dbReference type="CDD" id="cd14797">
    <property type="entry name" value="DUF302"/>
    <property type="match status" value="1"/>
</dbReference>
<dbReference type="AlphaFoldDB" id="A0A4R6QUI7"/>
<dbReference type="PIRSF" id="PIRSF021774">
    <property type="entry name" value="UCP021774"/>
    <property type="match status" value="1"/>
</dbReference>
<dbReference type="EMBL" id="SNXS01000001">
    <property type="protein sequence ID" value="TDP74699.1"/>
    <property type="molecule type" value="Genomic_DNA"/>
</dbReference>
<dbReference type="InterPro" id="IPR016796">
    <property type="entry name" value="UCP021774"/>
</dbReference>
<dbReference type="Pfam" id="PF03625">
    <property type="entry name" value="DUF302"/>
    <property type="match status" value="1"/>
</dbReference>
<comment type="caution">
    <text evidence="2">The sequence shown here is derived from an EMBL/GenBank/DDBJ whole genome shotgun (WGS) entry which is preliminary data.</text>
</comment>
<sequence>MFGFATTLTGMSFDEVMTRTLAALKAEGFGVLSDIDVQHAMKEKLGADMPAYRILGACNPPLAHQALQAVPDIGLLLPCNVVVREEAPERVVVGFLDPQIMVNLVGRPEVKSVADAAEQRLRRACQSLGGSPPTSV</sequence>
<evidence type="ECO:0000313" key="3">
    <source>
        <dbReference type="Proteomes" id="UP000295361"/>
    </source>
</evidence>
<dbReference type="InterPro" id="IPR005180">
    <property type="entry name" value="DUF302"/>
</dbReference>
<dbReference type="PANTHER" id="PTHR38342">
    <property type="entry name" value="SLR5037 PROTEIN"/>
    <property type="match status" value="1"/>
</dbReference>
<dbReference type="InterPro" id="IPR035923">
    <property type="entry name" value="TT1751-like_sf"/>
</dbReference>
<accession>A0A4R6QUI7</accession>
<gene>
    <name evidence="2" type="ORF">DES47_101763</name>
</gene>
<proteinExistence type="predicted"/>
<dbReference type="InParanoid" id="A0A4R6QUI7"/>
<dbReference type="Proteomes" id="UP000295361">
    <property type="component" value="Unassembled WGS sequence"/>
</dbReference>
<dbReference type="RefSeq" id="WP_133699306.1">
    <property type="nucleotide sequence ID" value="NZ_SNXS01000001.1"/>
</dbReference>